<dbReference type="EnsemblPlants" id="MELO3C014985.2.1">
    <property type="protein sequence ID" value="MELO3C014985.2.1"/>
    <property type="gene ID" value="MELO3C014985.2"/>
</dbReference>
<evidence type="ECO:0000256" key="7">
    <source>
        <dbReference type="SAM" id="Phobius"/>
    </source>
</evidence>
<name>A0A9I9D9E6_CUCME</name>
<evidence type="ECO:0000256" key="3">
    <source>
        <dbReference type="ARBA" id="ARBA00022692"/>
    </source>
</evidence>
<evidence type="ECO:0000256" key="2">
    <source>
        <dbReference type="ARBA" id="ARBA00022448"/>
    </source>
</evidence>
<keyword evidence="2 6" id="KW-0813">Transport</keyword>
<dbReference type="PANTHER" id="PTHR45724:SF6">
    <property type="entry name" value="AQUAPORIN NIP-TYPE"/>
    <property type="match status" value="1"/>
</dbReference>
<proteinExistence type="inferred from homology"/>
<organism evidence="8">
    <name type="scientific">Cucumis melo</name>
    <name type="common">Muskmelon</name>
    <dbReference type="NCBI Taxonomy" id="3656"/>
    <lineage>
        <taxon>Eukaryota</taxon>
        <taxon>Viridiplantae</taxon>
        <taxon>Streptophyta</taxon>
        <taxon>Embryophyta</taxon>
        <taxon>Tracheophyta</taxon>
        <taxon>Spermatophyta</taxon>
        <taxon>Magnoliopsida</taxon>
        <taxon>eudicotyledons</taxon>
        <taxon>Gunneridae</taxon>
        <taxon>Pentapetalae</taxon>
        <taxon>rosids</taxon>
        <taxon>fabids</taxon>
        <taxon>Cucurbitales</taxon>
        <taxon>Cucurbitaceae</taxon>
        <taxon>Benincaseae</taxon>
        <taxon>Cucumis</taxon>
    </lineage>
</organism>
<feature type="transmembrane region" description="Helical" evidence="7">
    <location>
        <begin position="97"/>
        <end position="121"/>
    </location>
</feature>
<dbReference type="PRINTS" id="PR00783">
    <property type="entry name" value="MINTRINSICP"/>
</dbReference>
<keyword evidence="4 7" id="KW-1133">Transmembrane helix</keyword>
<sequence>MARIVAEVISKQDIVIVDQEPYPTTKIRVSSLESIVTKIDGIEANEISKLEEGNVVSNVVRLYPSNPVVAIQKVIVELIRTYFVIFNRCRAVAVNKIYGSVTFLGICVVWGLIVMVMVYLVGHVSRVHFNPAVTLTFT</sequence>
<keyword evidence="5 7" id="KW-0472">Membrane</keyword>
<dbReference type="Pfam" id="PF00230">
    <property type="entry name" value="MIP"/>
    <property type="match status" value="1"/>
</dbReference>
<dbReference type="PANTHER" id="PTHR45724">
    <property type="entry name" value="AQUAPORIN NIP2-1"/>
    <property type="match status" value="1"/>
</dbReference>
<evidence type="ECO:0000256" key="4">
    <source>
        <dbReference type="ARBA" id="ARBA00022989"/>
    </source>
</evidence>
<comment type="similarity">
    <text evidence="6">Belongs to the MIP/aquaporin (TC 1.A.8) family.</text>
</comment>
<dbReference type="PROSITE" id="PS00221">
    <property type="entry name" value="MIP"/>
    <property type="match status" value="1"/>
</dbReference>
<evidence type="ECO:0000313" key="8">
    <source>
        <dbReference type="EnsemblPlants" id="MELO3C014985.2.1"/>
    </source>
</evidence>
<dbReference type="Gene3D" id="1.20.1080.10">
    <property type="entry name" value="Glycerol uptake facilitator protein"/>
    <property type="match status" value="1"/>
</dbReference>
<dbReference type="InterPro" id="IPR022357">
    <property type="entry name" value="MIP_CS"/>
</dbReference>
<protein>
    <submittedName>
        <fullName evidence="8">Uncharacterized protein</fullName>
    </submittedName>
</protein>
<reference evidence="8" key="1">
    <citation type="submission" date="2023-03" db="UniProtKB">
        <authorList>
            <consortium name="EnsemblPlants"/>
        </authorList>
    </citation>
    <scope>IDENTIFICATION</scope>
</reference>
<evidence type="ECO:0000256" key="6">
    <source>
        <dbReference type="RuleBase" id="RU000477"/>
    </source>
</evidence>
<evidence type="ECO:0000256" key="1">
    <source>
        <dbReference type="ARBA" id="ARBA00004141"/>
    </source>
</evidence>
<dbReference type="InterPro" id="IPR023271">
    <property type="entry name" value="Aquaporin-like"/>
</dbReference>
<dbReference type="InterPro" id="IPR034294">
    <property type="entry name" value="Aquaporin_transptr"/>
</dbReference>
<dbReference type="Gramene" id="MELO3C014985.2.1">
    <property type="protein sequence ID" value="MELO3C014985.2.1"/>
    <property type="gene ID" value="MELO3C014985.2"/>
</dbReference>
<dbReference type="AlphaFoldDB" id="A0A9I9D9E6"/>
<dbReference type="InterPro" id="IPR000425">
    <property type="entry name" value="MIP"/>
</dbReference>
<dbReference type="GO" id="GO:0016020">
    <property type="term" value="C:membrane"/>
    <property type="evidence" value="ECO:0007669"/>
    <property type="project" value="UniProtKB-SubCell"/>
</dbReference>
<comment type="subcellular location">
    <subcellularLocation>
        <location evidence="1">Membrane</location>
        <topology evidence="1">Multi-pass membrane protein</topology>
    </subcellularLocation>
</comment>
<keyword evidence="3 6" id="KW-0812">Transmembrane</keyword>
<evidence type="ECO:0000256" key="5">
    <source>
        <dbReference type="ARBA" id="ARBA00023136"/>
    </source>
</evidence>
<dbReference type="GO" id="GO:0015267">
    <property type="term" value="F:channel activity"/>
    <property type="evidence" value="ECO:0007669"/>
    <property type="project" value="InterPro"/>
</dbReference>
<dbReference type="SUPFAM" id="SSF81338">
    <property type="entry name" value="Aquaporin-like"/>
    <property type="match status" value="1"/>
</dbReference>
<accession>A0A9I9D9E6</accession>